<dbReference type="InterPro" id="IPR052182">
    <property type="entry name" value="Glycogen/Maltodextrin_Phosph"/>
</dbReference>
<keyword evidence="3" id="KW-0021">Allosteric enzyme</keyword>
<dbReference type="PANTHER" id="PTHR42655:SF1">
    <property type="entry name" value="GLYCOGEN PHOSPHORYLASE"/>
    <property type="match status" value="1"/>
</dbReference>
<dbReference type="Pfam" id="PF00343">
    <property type="entry name" value="Phosphorylase"/>
    <property type="match status" value="1"/>
</dbReference>
<dbReference type="Proteomes" id="UP000676194">
    <property type="component" value="Chromosome"/>
</dbReference>
<evidence type="ECO:0000313" key="6">
    <source>
        <dbReference type="EMBL" id="QVL33273.1"/>
    </source>
</evidence>
<dbReference type="InterPro" id="IPR000811">
    <property type="entry name" value="Glyco_trans_35"/>
</dbReference>
<dbReference type="KEGG" id="tsph:KIH39_04975"/>
<feature type="modified residue" description="N6-(pyridoxal phosphate)lysine" evidence="4">
    <location>
        <position position="609"/>
    </location>
</feature>
<keyword evidence="4" id="KW-0663">Pyridoxal phosphate</keyword>
<sequence>MPRRNIRTFTVLPQLPTRLHALQKIAYNLWWCWHLEAVALFRRIDIDLFDKLNHSPIKLLGAVPQERFEELAKDSGFLDNMDRVEEMLDRYMKAKTWWQSHYAENNDIQIAYFSAEFGIHESVPVYSGGLGILAGDHLKSASDLGVPLCGVSLMYREGYFRQYLNIDGWQQELYPENDFFNLPLILETKPDGSPILISVPLPGREVFVKIWRIQVGRIPLYLLDCNIPQNRPEDRAITSQLYGGDQHTRIQQEIVLGIGGIRALKALGKSPSICHMNEGHSAFSALERIRVYIEDFNMDFAVASEAVKAGTCFTTHTPVPAGNDAFPEGMMDHYFGEYIHSLRIDRNTFLNLGREKPNNGGEPFSMTVLAIRISNTSNGVSQLHGKVSRKMWNSIWPELSEVEIPITSITNGVHTQTWIAPQIEHLYNRYLGRDWTEQPTNFEIWTKIEKIPDGELWRAHEHRRERLVTLARNRLKAQLVKRGSPPSEVAAAEEVLDPEALTIGFARRFATYKRGTLVFRYIERLAKILNDPKRPVQLIFSGKAHPKDNAGKDFIAQVVQFARRPELRGRVVFLEDYDMNIARHLIQGVDVWLNNPRRPLEASGTSGMKVCCNGGLNLSILDGWWDEGYAGDNGWAIGAGEEYTDTNYQDEVEGRAIYELIERDIVPLFYNRGADGLPRGWIHRMKRSILTNVPVFNTNRMVSEYAKVCYLPSQERHTKLIADNFSKAKELANWKVYTSARWPQIRFENVDVTTGDHIRVGESLNVQVKVHLGEISPQEVEVQLYHGPTDNAGEISQPHTVTLTTDGNVQNGSLQYTGKVPCKASGYYGYCLRVVPRNELLFNAFEPNLITWA</sequence>
<dbReference type="InterPro" id="IPR024517">
    <property type="entry name" value="Glycogen_phosphorylase_DUF3417"/>
</dbReference>
<dbReference type="RefSeq" id="WP_213498163.1">
    <property type="nucleotide sequence ID" value="NZ_CP074694.1"/>
</dbReference>
<evidence type="ECO:0000256" key="3">
    <source>
        <dbReference type="ARBA" id="ARBA00022533"/>
    </source>
</evidence>
<dbReference type="GO" id="GO:0030170">
    <property type="term" value="F:pyridoxal phosphate binding"/>
    <property type="evidence" value="ECO:0007669"/>
    <property type="project" value="InterPro"/>
</dbReference>
<organism evidence="6 7">
    <name type="scientific">Telmatocola sphagniphila</name>
    <dbReference type="NCBI Taxonomy" id="1123043"/>
    <lineage>
        <taxon>Bacteria</taxon>
        <taxon>Pseudomonadati</taxon>
        <taxon>Planctomycetota</taxon>
        <taxon>Planctomycetia</taxon>
        <taxon>Gemmatales</taxon>
        <taxon>Gemmataceae</taxon>
    </lineage>
</organism>
<proteinExistence type="inferred from homology"/>
<keyword evidence="7" id="KW-1185">Reference proteome</keyword>
<feature type="domain" description="DUF3417" evidence="5">
    <location>
        <begin position="15"/>
        <end position="122"/>
    </location>
</feature>
<evidence type="ECO:0000256" key="2">
    <source>
        <dbReference type="ARBA" id="ARBA00006047"/>
    </source>
</evidence>
<comment type="similarity">
    <text evidence="2">Belongs to the glycogen phosphorylase family.</text>
</comment>
<name>A0A8E6B9Y7_9BACT</name>
<gene>
    <name evidence="6" type="primary">glgP</name>
    <name evidence="6" type="ORF">KIH39_04975</name>
</gene>
<evidence type="ECO:0000256" key="1">
    <source>
        <dbReference type="ARBA" id="ARBA00001275"/>
    </source>
</evidence>
<evidence type="ECO:0000259" key="5">
    <source>
        <dbReference type="Pfam" id="PF11897"/>
    </source>
</evidence>
<dbReference type="NCBIfam" id="TIGR02094">
    <property type="entry name" value="more_P_ylases"/>
    <property type="match status" value="1"/>
</dbReference>
<dbReference type="Gene3D" id="3.40.50.2000">
    <property type="entry name" value="Glycogen Phosphorylase B"/>
    <property type="match status" value="3"/>
</dbReference>
<comment type="catalytic activity">
    <reaction evidence="1">
        <text>[(1-&gt;4)-alpha-D-glucosyl](n) + phosphate = [(1-&gt;4)-alpha-D-glucosyl](n-1) + alpha-D-glucose 1-phosphate</text>
        <dbReference type="Rhea" id="RHEA:41732"/>
        <dbReference type="Rhea" id="RHEA-COMP:9584"/>
        <dbReference type="Rhea" id="RHEA-COMP:9586"/>
        <dbReference type="ChEBI" id="CHEBI:15444"/>
        <dbReference type="ChEBI" id="CHEBI:43474"/>
        <dbReference type="ChEBI" id="CHEBI:58601"/>
        <dbReference type="EC" id="2.4.1.1"/>
    </reaction>
</comment>
<dbReference type="PANTHER" id="PTHR42655">
    <property type="entry name" value="GLYCOGEN PHOSPHORYLASE"/>
    <property type="match status" value="1"/>
</dbReference>
<evidence type="ECO:0000256" key="4">
    <source>
        <dbReference type="PIRSR" id="PIRSR000460-1"/>
    </source>
</evidence>
<dbReference type="Pfam" id="PF11897">
    <property type="entry name" value="DUF3417"/>
    <property type="match status" value="1"/>
</dbReference>
<dbReference type="EMBL" id="CP074694">
    <property type="protein sequence ID" value="QVL33273.1"/>
    <property type="molecule type" value="Genomic_DNA"/>
</dbReference>
<reference evidence="6" key="1">
    <citation type="submission" date="2021-05" db="EMBL/GenBank/DDBJ databases">
        <title>Complete genome sequence of the cellulolytic planctomycete Telmatocola sphagniphila SP2T and characterization of the first cellulase from planctomycetes.</title>
        <authorList>
            <person name="Rakitin A.L."/>
            <person name="Beletsky A.V."/>
            <person name="Naumoff D.G."/>
            <person name="Kulichevskaya I.S."/>
            <person name="Mardanov A.V."/>
            <person name="Ravin N.V."/>
            <person name="Dedysh S.N."/>
        </authorList>
    </citation>
    <scope>NUCLEOTIDE SEQUENCE</scope>
    <source>
        <strain evidence="6">SP2T</strain>
    </source>
</reference>
<dbReference type="SUPFAM" id="SSF53756">
    <property type="entry name" value="UDP-Glycosyltransferase/glycogen phosphorylase"/>
    <property type="match status" value="1"/>
</dbReference>
<dbReference type="InterPro" id="IPR011834">
    <property type="entry name" value="Agluc_phsphrylas"/>
</dbReference>
<evidence type="ECO:0000313" key="7">
    <source>
        <dbReference type="Proteomes" id="UP000676194"/>
    </source>
</evidence>
<dbReference type="PIRSF" id="PIRSF000460">
    <property type="entry name" value="Pprylas_GlgP"/>
    <property type="match status" value="1"/>
</dbReference>
<protein>
    <submittedName>
        <fullName evidence="6">Alpha-glucan family phosphorylase</fullName>
    </submittedName>
</protein>
<dbReference type="GO" id="GO:0005975">
    <property type="term" value="P:carbohydrate metabolic process"/>
    <property type="evidence" value="ECO:0007669"/>
    <property type="project" value="InterPro"/>
</dbReference>
<dbReference type="GO" id="GO:0008184">
    <property type="term" value="F:glycogen phosphorylase activity"/>
    <property type="evidence" value="ECO:0007669"/>
    <property type="project" value="InterPro"/>
</dbReference>
<dbReference type="AlphaFoldDB" id="A0A8E6B9Y7"/>
<accession>A0A8E6B9Y7</accession>